<dbReference type="PROSITE" id="PS50887">
    <property type="entry name" value="GGDEF"/>
    <property type="match status" value="1"/>
</dbReference>
<dbReference type="InterPro" id="IPR043128">
    <property type="entry name" value="Rev_trsase/Diguanyl_cyclase"/>
</dbReference>
<name>A0A4Q8LAQ8_9GAMM</name>
<dbReference type="InterPro" id="IPR000014">
    <property type="entry name" value="PAS"/>
</dbReference>
<dbReference type="OrthoDB" id="9812358at2"/>
<dbReference type="SMART" id="SM00065">
    <property type="entry name" value="GAF"/>
    <property type="match status" value="1"/>
</dbReference>
<dbReference type="InterPro" id="IPR029016">
    <property type="entry name" value="GAF-like_dom_sf"/>
</dbReference>
<evidence type="ECO:0000259" key="1">
    <source>
        <dbReference type="PROSITE" id="PS50112"/>
    </source>
</evidence>
<evidence type="ECO:0000259" key="2">
    <source>
        <dbReference type="PROSITE" id="PS50113"/>
    </source>
</evidence>
<dbReference type="GO" id="GO:0006355">
    <property type="term" value="P:regulation of DNA-templated transcription"/>
    <property type="evidence" value="ECO:0007669"/>
    <property type="project" value="InterPro"/>
</dbReference>
<dbReference type="InterPro" id="IPR000700">
    <property type="entry name" value="PAS-assoc_C"/>
</dbReference>
<dbReference type="Pfam" id="PF01590">
    <property type="entry name" value="GAF"/>
    <property type="match status" value="1"/>
</dbReference>
<dbReference type="SMART" id="SM00086">
    <property type="entry name" value="PAC"/>
    <property type="match status" value="3"/>
</dbReference>
<dbReference type="Gene3D" id="3.30.70.270">
    <property type="match status" value="1"/>
</dbReference>
<feature type="domain" description="PAC" evidence="2">
    <location>
        <begin position="381"/>
        <end position="433"/>
    </location>
</feature>
<dbReference type="SMART" id="SM00267">
    <property type="entry name" value="GGDEF"/>
    <property type="match status" value="1"/>
</dbReference>
<feature type="domain" description="PAS" evidence="1">
    <location>
        <begin position="175"/>
        <end position="251"/>
    </location>
</feature>
<dbReference type="InterPro" id="IPR035965">
    <property type="entry name" value="PAS-like_dom_sf"/>
</dbReference>
<dbReference type="RefSeq" id="WP_130551350.1">
    <property type="nucleotide sequence ID" value="NZ_SHMC01000003.1"/>
</dbReference>
<accession>A0A4Q8LAQ8</accession>
<evidence type="ECO:0000259" key="3">
    <source>
        <dbReference type="PROSITE" id="PS50887"/>
    </source>
</evidence>
<protein>
    <submittedName>
        <fullName evidence="4">Diguanylate cyclase</fullName>
    </submittedName>
</protein>
<dbReference type="PANTHER" id="PTHR44757">
    <property type="entry name" value="DIGUANYLATE CYCLASE DGCP"/>
    <property type="match status" value="1"/>
</dbReference>
<dbReference type="SUPFAM" id="SSF55073">
    <property type="entry name" value="Nucleotide cyclase"/>
    <property type="match status" value="1"/>
</dbReference>
<feature type="domain" description="PAC" evidence="2">
    <location>
        <begin position="506"/>
        <end position="562"/>
    </location>
</feature>
<dbReference type="AlphaFoldDB" id="A0A4Q8LAQ8"/>
<dbReference type="InterPro" id="IPR001610">
    <property type="entry name" value="PAC"/>
</dbReference>
<dbReference type="InterPro" id="IPR000160">
    <property type="entry name" value="GGDEF_dom"/>
</dbReference>
<dbReference type="Pfam" id="PF00990">
    <property type="entry name" value="GGDEF"/>
    <property type="match status" value="1"/>
</dbReference>
<dbReference type="PROSITE" id="PS50112">
    <property type="entry name" value="PAS"/>
    <property type="match status" value="3"/>
</dbReference>
<dbReference type="SUPFAM" id="SSF55785">
    <property type="entry name" value="PYP-like sensor domain (PAS domain)"/>
    <property type="match status" value="3"/>
</dbReference>
<dbReference type="InterPro" id="IPR013656">
    <property type="entry name" value="PAS_4"/>
</dbReference>
<dbReference type="Proteomes" id="UP000292627">
    <property type="component" value="Unassembled WGS sequence"/>
</dbReference>
<dbReference type="NCBIfam" id="TIGR00254">
    <property type="entry name" value="GGDEF"/>
    <property type="match status" value="1"/>
</dbReference>
<evidence type="ECO:0000313" key="5">
    <source>
        <dbReference type="Proteomes" id="UP000292627"/>
    </source>
</evidence>
<dbReference type="Pfam" id="PF08448">
    <property type="entry name" value="PAS_4"/>
    <property type="match status" value="2"/>
</dbReference>
<reference evidence="4 5" key="1">
    <citation type="submission" date="2019-02" db="EMBL/GenBank/DDBJ databases">
        <title>WGS of Pseudoxanthomonas species novum from clinical isolates.</title>
        <authorList>
            <person name="Bernier A.-M."/>
            <person name="Bernard K."/>
            <person name="Vachon A."/>
        </authorList>
    </citation>
    <scope>NUCLEOTIDE SEQUENCE [LARGE SCALE GENOMIC DNA]</scope>
    <source>
        <strain evidence="4 5">NML171200</strain>
    </source>
</reference>
<dbReference type="CDD" id="cd01949">
    <property type="entry name" value="GGDEF"/>
    <property type="match status" value="1"/>
</dbReference>
<dbReference type="Pfam" id="PF00989">
    <property type="entry name" value="PAS"/>
    <property type="match status" value="1"/>
</dbReference>
<feature type="domain" description="PAS" evidence="1">
    <location>
        <begin position="434"/>
        <end position="504"/>
    </location>
</feature>
<feature type="domain" description="GGDEF" evidence="3">
    <location>
        <begin position="594"/>
        <end position="722"/>
    </location>
</feature>
<feature type="domain" description="PAS" evidence="1">
    <location>
        <begin position="307"/>
        <end position="377"/>
    </location>
</feature>
<dbReference type="InterPro" id="IPR003018">
    <property type="entry name" value="GAF"/>
</dbReference>
<dbReference type="SMART" id="SM00091">
    <property type="entry name" value="PAS"/>
    <property type="match status" value="3"/>
</dbReference>
<proteinExistence type="predicted"/>
<dbReference type="CDD" id="cd00130">
    <property type="entry name" value="PAS"/>
    <property type="match status" value="2"/>
</dbReference>
<dbReference type="PANTHER" id="PTHR44757:SF2">
    <property type="entry name" value="BIOFILM ARCHITECTURE MAINTENANCE PROTEIN MBAA"/>
    <property type="match status" value="1"/>
</dbReference>
<sequence length="722" mass="79635">MSAPADPAKPTPPPESDRLAALRALQVLDTPAEPMFDDLTWLAASLCQTPIALVSLVDEERQWFKARVGLDLPQAPRHVALCAYALEHGGLLEVSDLSADARFVDNPLVVGEPHMRFYAGAPLVGSGGHVYGALCVIDTVPRQLTGTQREGLLRLAMRTTGALETRSVLHHAEAREQTLERLLESMPDAVVTCDAQGQLGQFNRQARAWHGLDPAKVPQAQWARHFDLFQADGRTPLSTDQIPLVRALSGEHVQEAEIVILAAGQPSRSVLCNGDPLRAPDGSLLGAVVVMHDITRLRASQEAALVEGQRFREAFSAAAQGMALVSLEGRWLDVNDAVCALFGYTRNELMRLDFQRLTHPQDLDVDLNLLDELLRGERTSYQLDKRYFHRDGHVLHAHLSVSLIRDAHGAPLHLVSQIQDFTQQRQAESALRESEQRLRTITDNVPALVARVGQDLRYEFVNRHYAHWLGRPSGDVIGRHMDEVLAPEHFASILPHVDAALAGQTAEFDLDVVDRHGELRHMHAIYVPDAAPRAPGDAQRAGFLLTVHDVTAQTRLSRMLQERALTDPLTGLPNRLAWMVELDIALARARTTGEPLAVLFIDLDGFKPINDTYGHETGDAVLCGFGERLRQTLRPEDFAARLAGDEFVVLLHHVHDASDPEAVVRRLEYAMQAPLLANTHALQVTPSIGASVQYGPHYDIAALMRAADVAMYQVKRAHAVRT</sequence>
<dbReference type="EMBL" id="SHMC01000003">
    <property type="protein sequence ID" value="TAA25731.1"/>
    <property type="molecule type" value="Genomic_DNA"/>
</dbReference>
<dbReference type="InterPro" id="IPR013767">
    <property type="entry name" value="PAS_fold"/>
</dbReference>
<dbReference type="PROSITE" id="PS50113">
    <property type="entry name" value="PAC"/>
    <property type="match status" value="2"/>
</dbReference>
<dbReference type="Gene3D" id="3.30.450.20">
    <property type="entry name" value="PAS domain"/>
    <property type="match status" value="3"/>
</dbReference>
<comment type="caution">
    <text evidence="4">The sequence shown here is derived from an EMBL/GenBank/DDBJ whole genome shotgun (WGS) entry which is preliminary data.</text>
</comment>
<dbReference type="InterPro" id="IPR029787">
    <property type="entry name" value="Nucleotide_cyclase"/>
</dbReference>
<dbReference type="InterPro" id="IPR052155">
    <property type="entry name" value="Biofilm_reg_signaling"/>
</dbReference>
<dbReference type="NCBIfam" id="TIGR00229">
    <property type="entry name" value="sensory_box"/>
    <property type="match status" value="3"/>
</dbReference>
<dbReference type="Gene3D" id="3.30.450.40">
    <property type="match status" value="1"/>
</dbReference>
<dbReference type="SUPFAM" id="SSF55781">
    <property type="entry name" value="GAF domain-like"/>
    <property type="match status" value="1"/>
</dbReference>
<evidence type="ECO:0000313" key="4">
    <source>
        <dbReference type="EMBL" id="TAA25731.1"/>
    </source>
</evidence>
<gene>
    <name evidence="4" type="ORF">EA660_09840</name>
</gene>
<organism evidence="4 5">
    <name type="scientific">Pseudoxanthomonas winnipegensis</name>
    <dbReference type="NCBI Taxonomy" id="2480810"/>
    <lineage>
        <taxon>Bacteria</taxon>
        <taxon>Pseudomonadati</taxon>
        <taxon>Pseudomonadota</taxon>
        <taxon>Gammaproteobacteria</taxon>
        <taxon>Lysobacterales</taxon>
        <taxon>Lysobacteraceae</taxon>
        <taxon>Pseudoxanthomonas</taxon>
    </lineage>
</organism>